<protein>
    <recommendedName>
        <fullName evidence="4">Ribosome biogenesis protein NOP53</fullName>
    </recommendedName>
</protein>
<dbReference type="OrthoDB" id="5072at2759"/>
<dbReference type="InterPro" id="IPR011687">
    <property type="entry name" value="Nop53/GLTSCR2"/>
</dbReference>
<comment type="similarity">
    <text evidence="3">Belongs to the NOP53 family.</text>
</comment>
<reference evidence="8 9" key="1">
    <citation type="journal article" date="2017" name="Curr. Biol.">
        <title>Genome architecture and evolution of a unichromosomal asexual nematode.</title>
        <authorList>
            <person name="Fradin H."/>
            <person name="Zegar C."/>
            <person name="Gutwein M."/>
            <person name="Lucas J."/>
            <person name="Kovtun M."/>
            <person name="Corcoran D."/>
            <person name="Baugh L.R."/>
            <person name="Kiontke K."/>
            <person name="Gunsalus K."/>
            <person name="Fitch D.H."/>
            <person name="Piano F."/>
        </authorList>
    </citation>
    <scope>NUCLEOTIDE SEQUENCE [LARGE SCALE GENOMIC DNA]</scope>
    <source>
        <strain evidence="8">PF1309</strain>
    </source>
</reference>
<feature type="region of interest" description="Disordered" evidence="7">
    <location>
        <begin position="316"/>
        <end position="362"/>
    </location>
</feature>
<comment type="caution">
    <text evidence="8">The sequence shown here is derived from an EMBL/GenBank/DDBJ whole genome shotgun (WGS) entry which is preliminary data.</text>
</comment>
<evidence type="ECO:0000313" key="8">
    <source>
        <dbReference type="EMBL" id="PAV70553.1"/>
    </source>
</evidence>
<evidence type="ECO:0000256" key="5">
    <source>
        <dbReference type="ARBA" id="ARBA00022517"/>
    </source>
</evidence>
<evidence type="ECO:0000256" key="4">
    <source>
        <dbReference type="ARBA" id="ARBA00018339"/>
    </source>
</evidence>
<feature type="compositionally biased region" description="Basic and acidic residues" evidence="7">
    <location>
        <begin position="316"/>
        <end position="325"/>
    </location>
</feature>
<sequence>MKALVPDLAMVPRLLTRSALVMPMPVSMMAHQLGDLRLEGERFSALLLLGHFEVLLDCLKMHTNNWMLSFEGGKKGKKGDAKTSRHKKKYWRKGTNVPDFEDTLASISIQKSHGGIVNERADAELFEIDKEPEKEEGKKKFTRKQQAALNKISNRLIDDEPVTLPEPKFPPKQSRLRQPVPHPQELKAAKKPKPSAAFDLWETELQKKVDIGPSCSEAEEHLMRYTKKKMPKLPPTRKLPPSLLPAVSIANEGASYNPSADEYQAYVDSIASKECDVMKGEKKIERGIKPAEEKIVTYQERLLEQTEGLVIDPRYKEETEEKIQMEEENTEPQQEKEKGKTLTRKELRKKKDTARRLAKQEKLRIRNRQIQKEANNVFKAKKIHKELDEMEKQIAEKATERAKQKLVDKLTKRQKLGRGQFEEEEQPFLLQEELPENLRSLKPQGNILTDRVKSLQKRNILPVAGEKNRRRLPKKLKAKFVEKRDVREMTEQLKLKSKTMKRKKKT</sequence>
<dbReference type="GO" id="GO:0006364">
    <property type="term" value="P:rRNA processing"/>
    <property type="evidence" value="ECO:0007669"/>
    <property type="project" value="TreeGrafter"/>
</dbReference>
<feature type="region of interest" description="Disordered" evidence="7">
    <location>
        <begin position="158"/>
        <end position="194"/>
    </location>
</feature>
<dbReference type="GO" id="GO:0005730">
    <property type="term" value="C:nucleolus"/>
    <property type="evidence" value="ECO:0007669"/>
    <property type="project" value="UniProtKB-SubCell"/>
</dbReference>
<proteinExistence type="inferred from homology"/>
<evidence type="ECO:0000256" key="1">
    <source>
        <dbReference type="ARBA" id="ARBA00004604"/>
    </source>
</evidence>
<comment type="subcellular location">
    <subcellularLocation>
        <location evidence="1">Nucleus</location>
        <location evidence="1">Nucleolus</location>
    </subcellularLocation>
    <subcellularLocation>
        <location evidence="2">Nucleus</location>
        <location evidence="2">Nucleoplasm</location>
    </subcellularLocation>
</comment>
<keyword evidence="9" id="KW-1185">Reference proteome</keyword>
<dbReference type="GO" id="GO:0000027">
    <property type="term" value="P:ribosomal large subunit assembly"/>
    <property type="evidence" value="ECO:0007669"/>
    <property type="project" value="TreeGrafter"/>
</dbReference>
<organism evidence="8 9">
    <name type="scientific">Diploscapter pachys</name>
    <dbReference type="NCBI Taxonomy" id="2018661"/>
    <lineage>
        <taxon>Eukaryota</taxon>
        <taxon>Metazoa</taxon>
        <taxon>Ecdysozoa</taxon>
        <taxon>Nematoda</taxon>
        <taxon>Chromadorea</taxon>
        <taxon>Rhabditida</taxon>
        <taxon>Rhabditina</taxon>
        <taxon>Rhabditomorpha</taxon>
        <taxon>Rhabditoidea</taxon>
        <taxon>Rhabditidae</taxon>
        <taxon>Diploscapter</taxon>
    </lineage>
</organism>
<dbReference type="PANTHER" id="PTHR14211">
    <property type="entry name" value="GLIOMA SUPPRESSOR CANDIDATE REGION GENE 2"/>
    <property type="match status" value="1"/>
</dbReference>
<gene>
    <name evidence="8" type="ORF">WR25_10653</name>
</gene>
<evidence type="ECO:0000256" key="6">
    <source>
        <dbReference type="ARBA" id="ARBA00023242"/>
    </source>
</evidence>
<dbReference type="GO" id="GO:0008097">
    <property type="term" value="F:5S rRNA binding"/>
    <property type="evidence" value="ECO:0007669"/>
    <property type="project" value="TreeGrafter"/>
</dbReference>
<feature type="compositionally biased region" description="Basic and acidic residues" evidence="7">
    <location>
        <begin position="333"/>
        <end position="345"/>
    </location>
</feature>
<dbReference type="GO" id="GO:0005654">
    <property type="term" value="C:nucleoplasm"/>
    <property type="evidence" value="ECO:0007669"/>
    <property type="project" value="UniProtKB-SubCell"/>
</dbReference>
<evidence type="ECO:0000256" key="2">
    <source>
        <dbReference type="ARBA" id="ARBA00004642"/>
    </source>
</evidence>
<evidence type="ECO:0000256" key="3">
    <source>
        <dbReference type="ARBA" id="ARBA00008838"/>
    </source>
</evidence>
<accession>A0A2A2K9K4</accession>
<dbReference type="EMBL" id="LIAE01009257">
    <property type="protein sequence ID" value="PAV70553.1"/>
    <property type="molecule type" value="Genomic_DNA"/>
</dbReference>
<evidence type="ECO:0000313" key="9">
    <source>
        <dbReference type="Proteomes" id="UP000218231"/>
    </source>
</evidence>
<keyword evidence="6" id="KW-0539">Nucleus</keyword>
<dbReference type="PANTHER" id="PTHR14211:SF7">
    <property type="entry name" value="RIBOSOME BIOGENESIS PROTEIN NOP53"/>
    <property type="match status" value="1"/>
</dbReference>
<dbReference type="Pfam" id="PF07767">
    <property type="entry name" value="Nop53"/>
    <property type="match status" value="1"/>
</dbReference>
<dbReference type="STRING" id="2018661.A0A2A2K9K4"/>
<evidence type="ECO:0000256" key="7">
    <source>
        <dbReference type="SAM" id="MobiDB-lite"/>
    </source>
</evidence>
<name>A0A2A2K9K4_9BILA</name>
<dbReference type="Proteomes" id="UP000218231">
    <property type="component" value="Unassembled WGS sequence"/>
</dbReference>
<keyword evidence="5" id="KW-0690">Ribosome biogenesis</keyword>
<dbReference type="PIRSF" id="PIRSF017302">
    <property type="entry name" value="Gltscr2"/>
    <property type="match status" value="1"/>
</dbReference>
<dbReference type="AlphaFoldDB" id="A0A2A2K9K4"/>